<dbReference type="GeneID" id="34450955"/>
<gene>
    <name evidence="2" type="ORF">ABOM_007565</name>
</gene>
<dbReference type="OrthoDB" id="4510268at2759"/>
<proteinExistence type="predicted"/>
<dbReference type="Proteomes" id="UP000179179">
    <property type="component" value="Unassembled WGS sequence"/>
</dbReference>
<reference evidence="2 3" key="1">
    <citation type="journal article" date="2016" name="Genome Biol. Evol.">
        <title>Draft genome sequence of an aflatoxigenic Aspergillus species, A. bombycis.</title>
        <authorList>
            <person name="Moore G.G."/>
            <person name="Mack B.M."/>
            <person name="Beltz S.B."/>
            <person name="Gilbert M.K."/>
        </authorList>
    </citation>
    <scope>NUCLEOTIDE SEQUENCE [LARGE SCALE GENOMIC DNA]</scope>
    <source>
        <strain evidence="3">NRRL 26010</strain>
    </source>
</reference>
<protein>
    <submittedName>
        <fullName evidence="2">Uncharacterized protein</fullName>
    </submittedName>
</protein>
<comment type="caution">
    <text evidence="2">The sequence shown here is derived from an EMBL/GenBank/DDBJ whole genome shotgun (WGS) entry which is preliminary data.</text>
</comment>
<organism evidence="2 3">
    <name type="scientific">Aspergillus bombycis</name>
    <dbReference type="NCBI Taxonomy" id="109264"/>
    <lineage>
        <taxon>Eukaryota</taxon>
        <taxon>Fungi</taxon>
        <taxon>Dikarya</taxon>
        <taxon>Ascomycota</taxon>
        <taxon>Pezizomycotina</taxon>
        <taxon>Eurotiomycetes</taxon>
        <taxon>Eurotiomycetidae</taxon>
        <taxon>Eurotiales</taxon>
        <taxon>Aspergillaceae</taxon>
        <taxon>Aspergillus</taxon>
    </lineage>
</organism>
<feature type="transmembrane region" description="Helical" evidence="1">
    <location>
        <begin position="86"/>
        <end position="112"/>
    </location>
</feature>
<dbReference type="RefSeq" id="XP_022387526.1">
    <property type="nucleotide sequence ID" value="XM_022534694.1"/>
</dbReference>
<keyword evidence="1" id="KW-0812">Transmembrane</keyword>
<evidence type="ECO:0000313" key="2">
    <source>
        <dbReference type="EMBL" id="OGM43809.1"/>
    </source>
</evidence>
<dbReference type="EMBL" id="LYCR01000064">
    <property type="protein sequence ID" value="OGM43809.1"/>
    <property type="molecule type" value="Genomic_DNA"/>
</dbReference>
<dbReference type="AlphaFoldDB" id="A0A1F7ZX25"/>
<accession>A0A1F7ZX25</accession>
<name>A0A1F7ZX25_9EURO</name>
<keyword evidence="1" id="KW-1133">Transmembrane helix</keyword>
<dbReference type="InterPro" id="IPR036259">
    <property type="entry name" value="MFS_trans_sf"/>
</dbReference>
<dbReference type="Gene3D" id="1.20.1250.20">
    <property type="entry name" value="MFS general substrate transporter like domains"/>
    <property type="match status" value="1"/>
</dbReference>
<evidence type="ECO:0000313" key="3">
    <source>
        <dbReference type="Proteomes" id="UP000179179"/>
    </source>
</evidence>
<keyword evidence="3" id="KW-1185">Reference proteome</keyword>
<evidence type="ECO:0000256" key="1">
    <source>
        <dbReference type="SAM" id="Phobius"/>
    </source>
</evidence>
<keyword evidence="1" id="KW-0472">Membrane</keyword>
<sequence length="178" mass="20179">MASLKDSQKKPYFGLKGGWLTFWITRVARATDMNLFAYDQGLSVLSKGGVVVTEDFLVVHDLVGRSKTKTLSAVAAIYDVGCSASIVFFFLFYIFFGLVFNVAFLPVIYFFYPETANRSLEDIDAYYRSNPSLIVIKDPDAISVKPPLKYIEHEDHEMRKIDEIKTKNADALMVEHVE</sequence>